<dbReference type="GO" id="GO:0003746">
    <property type="term" value="F:translation elongation factor activity"/>
    <property type="evidence" value="ECO:0007669"/>
    <property type="project" value="UniProtKB-KW"/>
</dbReference>
<dbReference type="InterPro" id="IPR009000">
    <property type="entry name" value="Transl_B-barrel_sf"/>
</dbReference>
<dbReference type="SUPFAM" id="SSF50447">
    <property type="entry name" value="Translation proteins"/>
    <property type="match status" value="1"/>
</dbReference>
<dbReference type="NCBIfam" id="TIGR00231">
    <property type="entry name" value="small_GTP"/>
    <property type="match status" value="1"/>
</dbReference>
<comment type="caution">
    <text evidence="9">The sequence shown here is derived from an EMBL/GenBank/DDBJ whole genome shotgun (WGS) entry which is preliminary data.</text>
</comment>
<evidence type="ECO:0000256" key="6">
    <source>
        <dbReference type="ARBA" id="ARBA00025526"/>
    </source>
</evidence>
<dbReference type="InterPro" id="IPR036388">
    <property type="entry name" value="WH-like_DNA-bd_sf"/>
</dbReference>
<evidence type="ECO:0000313" key="10">
    <source>
        <dbReference type="Proteomes" id="UP000682951"/>
    </source>
</evidence>
<comment type="function">
    <text evidence="6">Translation factor necessary for the incorporation of selenocysteine into proteins. It probably replaces EF-Tu for the insertion of selenocysteine directed by the UGA codon. SelB binds GTP and GDP.</text>
</comment>
<dbReference type="InterPro" id="IPR036390">
    <property type="entry name" value="WH_DNA-bd_sf"/>
</dbReference>
<evidence type="ECO:0000313" key="9">
    <source>
        <dbReference type="EMBL" id="MBR8463356.1"/>
    </source>
</evidence>
<dbReference type="Gene3D" id="2.40.30.10">
    <property type="entry name" value="Translation factors"/>
    <property type="match status" value="1"/>
</dbReference>
<dbReference type="InterPro" id="IPR015191">
    <property type="entry name" value="SelB_WHD4"/>
</dbReference>
<dbReference type="SUPFAM" id="SSF52540">
    <property type="entry name" value="P-loop containing nucleoside triphosphate hydrolases"/>
    <property type="match status" value="1"/>
</dbReference>
<dbReference type="RefSeq" id="WP_212141551.1">
    <property type="nucleotide sequence ID" value="NZ_JAGSSW010000002.1"/>
</dbReference>
<evidence type="ECO:0000256" key="5">
    <source>
        <dbReference type="ARBA" id="ARBA00023134"/>
    </source>
</evidence>
<evidence type="ECO:0000256" key="4">
    <source>
        <dbReference type="ARBA" id="ARBA00022917"/>
    </source>
</evidence>
<dbReference type="PROSITE" id="PS00301">
    <property type="entry name" value="G_TR_1"/>
    <property type="match status" value="1"/>
</dbReference>
<dbReference type="InterPro" id="IPR027417">
    <property type="entry name" value="P-loop_NTPase"/>
</dbReference>
<dbReference type="Proteomes" id="UP000682951">
    <property type="component" value="Unassembled WGS sequence"/>
</dbReference>
<sequence>MSVIIGTAGHVDHGKTSLIKALNGFDGDRMEQEKERGITIDLSFSNLKKGDENIAFIDVPGHESLVKTMISGAFGFDACLLVVAADDGLMPQTMEHISVLNLLDVRSIVVAITKSDLVSESKLNERESEIYKYIGEFKNLSILEVFKTSIKDPESINELRNYLFNIKPKNRDTDGLFRYYIDRVFSIKGIGSIVTGSVIEGSVSKNEKLFNYDIAKEVSVRSIQMHDNFVDNASASNRVALNLTGVELSELKKGQLLSKKGFFRGFNEVDTVVFSSELNHNENVTFCVGAKSVAAKAIVLSREKNSFFVTFKFDKQMFLKFNEPFVLIANSRVIGGGRVLNPIMEPMKKQSKIAFLNALNTKNFKVAFDMLKLIHKNGFGLISSVQRFDLKHDEAIAIAKELNNAFIDEAALNIYDIDAVSRVKNFIKFMLEKNKFAIFSASSVSLKLGWASENLTQAAINKLENEHIITKNDGVYTKVGIDFSELKTRLEDEIYKILDMAKLAPEAPYNIYDELEIDRVSGDNALKKLTAQNRVIRLAHNLFVTAKALEFAMRELRSIITQNGYVNVQNAKEHLGLSRKYVIAYLEHLDRSNDIIKDGQNRVLNDKFK</sequence>
<evidence type="ECO:0000256" key="3">
    <source>
        <dbReference type="ARBA" id="ARBA00022490"/>
    </source>
</evidence>
<evidence type="ECO:0000256" key="2">
    <source>
        <dbReference type="ARBA" id="ARBA00015953"/>
    </source>
</evidence>
<proteinExistence type="predicted"/>
<evidence type="ECO:0000256" key="1">
    <source>
        <dbReference type="ARBA" id="ARBA00004496"/>
    </source>
</evidence>
<name>A0ABS5HGF3_9BACT</name>
<dbReference type="CDD" id="cd03696">
    <property type="entry name" value="SelB_II"/>
    <property type="match status" value="1"/>
</dbReference>
<dbReference type="SUPFAM" id="SSF46785">
    <property type="entry name" value="Winged helix' DNA-binding domain"/>
    <property type="match status" value="1"/>
</dbReference>
<keyword evidence="4" id="KW-0648">Protein biosynthesis</keyword>
<dbReference type="InterPro" id="IPR000795">
    <property type="entry name" value="T_Tr_GTP-bd_dom"/>
</dbReference>
<accession>A0ABS5HGF3</accession>
<keyword evidence="10" id="KW-1185">Reference proteome</keyword>
<dbReference type="Pfam" id="PF09107">
    <property type="entry name" value="WHD_3rd_SelB"/>
    <property type="match status" value="1"/>
</dbReference>
<dbReference type="Pfam" id="PF03144">
    <property type="entry name" value="GTP_EFTU_D2"/>
    <property type="match status" value="1"/>
</dbReference>
<dbReference type="PANTHER" id="PTHR43721">
    <property type="entry name" value="ELONGATION FACTOR TU-RELATED"/>
    <property type="match status" value="1"/>
</dbReference>
<protein>
    <recommendedName>
        <fullName evidence="2">Selenocysteine-specific elongation factor</fullName>
    </recommendedName>
    <alternativeName>
        <fullName evidence="7">SelB translation factor</fullName>
    </alternativeName>
</protein>
<dbReference type="Gene3D" id="3.40.50.300">
    <property type="entry name" value="P-loop containing nucleotide triphosphate hydrolases"/>
    <property type="match status" value="1"/>
</dbReference>
<keyword evidence="9" id="KW-0251">Elongation factor</keyword>
<dbReference type="InterPro" id="IPR031157">
    <property type="entry name" value="G_TR_CS"/>
</dbReference>
<dbReference type="InterPro" id="IPR050055">
    <property type="entry name" value="EF-Tu_GTPase"/>
</dbReference>
<evidence type="ECO:0000259" key="8">
    <source>
        <dbReference type="PROSITE" id="PS51722"/>
    </source>
</evidence>
<evidence type="ECO:0000256" key="7">
    <source>
        <dbReference type="ARBA" id="ARBA00031615"/>
    </source>
</evidence>
<organism evidence="9 10">
    <name type="scientific">Campylobacter anatolicus</name>
    <dbReference type="NCBI Taxonomy" id="2829105"/>
    <lineage>
        <taxon>Bacteria</taxon>
        <taxon>Pseudomonadati</taxon>
        <taxon>Campylobacterota</taxon>
        <taxon>Epsilonproteobacteria</taxon>
        <taxon>Campylobacterales</taxon>
        <taxon>Campylobacteraceae</taxon>
        <taxon>Campylobacter</taxon>
    </lineage>
</organism>
<dbReference type="EMBL" id="JAGSSW010000002">
    <property type="protein sequence ID" value="MBR8463356.1"/>
    <property type="molecule type" value="Genomic_DNA"/>
</dbReference>
<dbReference type="PANTHER" id="PTHR43721:SF22">
    <property type="entry name" value="ELONGATION FACTOR TU, MITOCHONDRIAL"/>
    <property type="match status" value="1"/>
</dbReference>
<dbReference type="PROSITE" id="PS51722">
    <property type="entry name" value="G_TR_2"/>
    <property type="match status" value="1"/>
</dbReference>
<dbReference type="NCBIfam" id="TIGR00475">
    <property type="entry name" value="selB"/>
    <property type="match status" value="1"/>
</dbReference>
<comment type="subcellular location">
    <subcellularLocation>
        <location evidence="1">Cytoplasm</location>
    </subcellularLocation>
</comment>
<gene>
    <name evidence="9" type="primary">selB</name>
    <name evidence="9" type="ORF">KDD93_02065</name>
</gene>
<keyword evidence="5" id="KW-0342">GTP-binding</keyword>
<dbReference type="InterPro" id="IPR005225">
    <property type="entry name" value="Small_GTP-bd"/>
</dbReference>
<dbReference type="Gene3D" id="1.10.10.10">
    <property type="entry name" value="Winged helix-like DNA-binding domain superfamily/Winged helix DNA-binding domain"/>
    <property type="match status" value="1"/>
</dbReference>
<dbReference type="InterPro" id="IPR004161">
    <property type="entry name" value="EFTu-like_2"/>
</dbReference>
<reference evidence="9 10" key="1">
    <citation type="submission" date="2021-04" db="EMBL/GenBank/DDBJ databases">
        <title>Molecular and phenotypic characterization and identification of bacterial isolates recovered from the Anatolian ground squirrels (Spermophilus xanthoprymnus) and which have the potential to form a new species in the Campylobacter genus.</title>
        <authorList>
            <person name="Aydin F."/>
            <person name="Abay S."/>
            <person name="Kayman T."/>
            <person name="Karakaya E."/>
            <person name="Mustak H.K."/>
            <person name="Mustak I.B."/>
            <person name="Bilgin N."/>
            <person name="Duzler A."/>
            <person name="Sahin O."/>
            <person name="Guran O."/>
            <person name="Saticioglu I.B."/>
        </authorList>
    </citation>
    <scope>NUCLEOTIDE SEQUENCE [LARGE SCALE GENOMIC DNA]</scope>
    <source>
        <strain evidence="10">faydin-G24</strain>
    </source>
</reference>
<feature type="domain" description="Tr-type G" evidence="8">
    <location>
        <begin position="1"/>
        <end position="171"/>
    </location>
</feature>
<dbReference type="InterPro" id="IPR004535">
    <property type="entry name" value="Transl_elong_SelB"/>
</dbReference>
<keyword evidence="5" id="KW-0547">Nucleotide-binding</keyword>
<keyword evidence="3" id="KW-0963">Cytoplasm</keyword>
<dbReference type="CDD" id="cd04171">
    <property type="entry name" value="SelB"/>
    <property type="match status" value="1"/>
</dbReference>
<dbReference type="Pfam" id="PF00009">
    <property type="entry name" value="GTP_EFTU"/>
    <property type="match status" value="1"/>
</dbReference>